<accession>A0ABX1D7V0</accession>
<name>A0ABX1D7V0_9FLAO</name>
<gene>
    <name evidence="1" type="ORF">HC176_02805</name>
</gene>
<organism evidence="1 2">
    <name type="scientific">Tamlana crocina</name>
    <dbReference type="NCBI Taxonomy" id="393006"/>
    <lineage>
        <taxon>Bacteria</taxon>
        <taxon>Pseudomonadati</taxon>
        <taxon>Bacteroidota</taxon>
        <taxon>Flavobacteriia</taxon>
        <taxon>Flavobacteriales</taxon>
        <taxon>Flavobacteriaceae</taxon>
        <taxon>Tamlana</taxon>
    </lineage>
</organism>
<comment type="caution">
    <text evidence="1">The sequence shown here is derived from an EMBL/GenBank/DDBJ whole genome shotgun (WGS) entry which is preliminary data.</text>
</comment>
<dbReference type="InterPro" id="IPR013783">
    <property type="entry name" value="Ig-like_fold"/>
</dbReference>
<dbReference type="Gene3D" id="2.60.40.10">
    <property type="entry name" value="Immunoglobulins"/>
    <property type="match status" value="1"/>
</dbReference>
<evidence type="ECO:0000313" key="1">
    <source>
        <dbReference type="EMBL" id="NJX14415.1"/>
    </source>
</evidence>
<dbReference type="Pfam" id="PF16389">
    <property type="entry name" value="DUF4998"/>
    <property type="match status" value="1"/>
</dbReference>
<keyword evidence="2" id="KW-1185">Reference proteome</keyword>
<proteinExistence type="predicted"/>
<dbReference type="Proteomes" id="UP000760545">
    <property type="component" value="Unassembled WGS sequence"/>
</dbReference>
<dbReference type="EMBL" id="JAAVJS010000003">
    <property type="protein sequence ID" value="NJX14415.1"/>
    <property type="molecule type" value="Genomic_DNA"/>
</dbReference>
<protein>
    <submittedName>
        <fullName evidence="1">DUF4998 domain-containing protein</fullName>
    </submittedName>
</protein>
<dbReference type="RefSeq" id="WP_167916672.1">
    <property type="nucleotide sequence ID" value="NZ_JAAVJS010000003.1"/>
</dbReference>
<dbReference type="PROSITE" id="PS51257">
    <property type="entry name" value="PROKAR_LIPOPROTEIN"/>
    <property type="match status" value="1"/>
</dbReference>
<reference evidence="1 2" key="1">
    <citation type="submission" date="2020-03" db="EMBL/GenBank/DDBJ databases">
        <title>Tamlana sp. nov, isolated from XXX.</title>
        <authorList>
            <person name="Cao W.R."/>
        </authorList>
    </citation>
    <scope>NUCLEOTIDE SEQUENCE [LARGE SCALE GENOMIC DNA]</scope>
    <source>
        <strain evidence="1 2">HST1-43</strain>
    </source>
</reference>
<sequence length="348" mass="39005">MKTVKHISIICLILGLVVLASCTPIDEFKKYKEGGDIVYPAKVDSVIVYSGKNRIELAMVLGSDPTVNKIKAFWKNRQDSTEVTFSRTTANDTIDVLIENLQEGVYNFQIYTFDTSGNQSVVKNVSGTVFGDTFQNSIFNRQIESATCGIINWVPPVSSMIGVEVNYINDLDEEQTVMVTNEDQSTTLEGIKEGTPFKFRTLHVPDAKSIDTFYTAFKTETIKTIELNTGEYEVISEHNTPHGWMPNKGHKREVTKISEYQYSYILSTDAGNAVPMIIHVDPVTLKTSVDLQEIGNFGAPWYMTAESIESDDNFISYCDGIISVRLHIDNLDRSNLWGDFTVAVKLQD</sequence>
<evidence type="ECO:0000313" key="2">
    <source>
        <dbReference type="Proteomes" id="UP000760545"/>
    </source>
</evidence>